<name>A0AAE0VME5_9BIVA</name>
<dbReference type="InterPro" id="IPR017937">
    <property type="entry name" value="Thioredoxin_CS"/>
</dbReference>
<keyword evidence="6" id="KW-0249">Electron transport</keyword>
<accession>A0AAE0VME5</accession>
<dbReference type="Pfam" id="PF07992">
    <property type="entry name" value="Pyr_redox_2"/>
    <property type="match status" value="1"/>
</dbReference>
<dbReference type="PROSITE" id="PS51352">
    <property type="entry name" value="THIOREDOXIN_2"/>
    <property type="match status" value="1"/>
</dbReference>
<dbReference type="Gene3D" id="3.40.30.10">
    <property type="entry name" value="Glutaredoxin"/>
    <property type="match status" value="1"/>
</dbReference>
<dbReference type="GO" id="GO:0005737">
    <property type="term" value="C:cytoplasm"/>
    <property type="evidence" value="ECO:0007669"/>
    <property type="project" value="InterPro"/>
</dbReference>
<dbReference type="SUPFAM" id="SSF51905">
    <property type="entry name" value="FAD/NAD(P)-binding domain"/>
    <property type="match status" value="1"/>
</dbReference>
<dbReference type="SUPFAM" id="SSF48452">
    <property type="entry name" value="TPR-like"/>
    <property type="match status" value="1"/>
</dbReference>
<evidence type="ECO:0000256" key="7">
    <source>
        <dbReference type="ARBA" id="ARBA00023002"/>
    </source>
</evidence>
<dbReference type="PROSITE" id="PS00194">
    <property type="entry name" value="THIOREDOXIN_1"/>
    <property type="match status" value="1"/>
</dbReference>
<dbReference type="PRINTS" id="PR00368">
    <property type="entry name" value="FADPNR"/>
</dbReference>
<comment type="caution">
    <text evidence="12">The sequence shown here is derived from an EMBL/GenBank/DDBJ whole genome shotgun (WGS) entry which is preliminary data.</text>
</comment>
<feature type="domain" description="Thioredoxin" evidence="11">
    <location>
        <begin position="3"/>
        <end position="169"/>
    </location>
</feature>
<dbReference type="InterPro" id="IPR050097">
    <property type="entry name" value="Ferredoxin-NADP_redctase_2"/>
</dbReference>
<dbReference type="InterPro" id="IPR005982">
    <property type="entry name" value="Thioredox_Rdtase"/>
</dbReference>
<protein>
    <recommendedName>
        <fullName evidence="2">thioredoxin-disulfide reductase (NADPH)</fullName>
        <ecNumber evidence="2">1.8.1.9</ecNumber>
    </recommendedName>
</protein>
<keyword evidence="9" id="KW-0676">Redox-active center</keyword>
<dbReference type="GO" id="GO:0004791">
    <property type="term" value="F:thioredoxin-disulfide reductase (NADPH) activity"/>
    <property type="evidence" value="ECO:0007669"/>
    <property type="project" value="UniProtKB-EC"/>
</dbReference>
<dbReference type="Proteomes" id="UP001195483">
    <property type="component" value="Unassembled WGS sequence"/>
</dbReference>
<evidence type="ECO:0000313" key="13">
    <source>
        <dbReference type="Proteomes" id="UP001195483"/>
    </source>
</evidence>
<dbReference type="InterPro" id="IPR036249">
    <property type="entry name" value="Thioredoxin-like_sf"/>
</dbReference>
<evidence type="ECO:0000256" key="6">
    <source>
        <dbReference type="ARBA" id="ARBA00022982"/>
    </source>
</evidence>
<dbReference type="InterPro" id="IPR008255">
    <property type="entry name" value="Pyr_nucl-diS_OxRdtase_2_AS"/>
</dbReference>
<dbReference type="EC" id="1.8.1.9" evidence="2"/>
<dbReference type="EMBL" id="JAEAOA010001427">
    <property type="protein sequence ID" value="KAK3582182.1"/>
    <property type="molecule type" value="Genomic_DNA"/>
</dbReference>
<sequence>MNLAVAGASFDLNVEQDAKQSGIIILKQVGELMKEEVEHLKEEIKEKIFMSKYVVVTDGNFESEVVKDKGIVIVDFWAPWCGPCRMVSPIVEGLAEEYDGKVKVGKLNIDENPAVTEKFGIRSIPTIMFFKNGEKLDQVVGAVPKSVRDVVIVGSGPAGLTAAIYTARSGLSPLVIEGVQPGGQLTMTTEVDNFPGFPNGVMGPALMQLFREQSDRFGVDFLYGTVTRCDFSSDIKELEVDGEKVVRAKSLIIATGSSPKFLGLQSEKKYLGYGVSTCAVCDGAFFRGEDVVVVGGGDTAFEEAIYLSKLVNKVYLVNRSEVFRATEIMVRKAKSIWNIEFVLNSIVSDIEGDGLNVTCVHLYNARTGKTSSVNCKGIFIAIGHTPNVVPFSEFLALDDSGYIDTDKISLKTSVMGVYACGDVQDSRYRQAVTAAGTGCVAALEVKRIKKECFMKLNRLAKAFGVFFMFTMSTFLYAESVSLFASLVVINDTAKLGGKIESSVGKVVQNVTDSSALSGENMKVAKDTVQVNEESQRYQQLAAEMEELRNKEKKLKYETYEKKSSENKIISGEESIALSRANFLQKFSLAVTFMGERILKNVIAIYKAPVSTDIVGEFKKEIDPVEIINSNISSFKSLHEQQKVMDYANYYNTVNRLRNSRMILLDKVSDLSRGDVFRIEFDMAASSYREKDYYSSKLYFEDIYEAYQKIVSVEDLASVMFWSAESSFGLHFFGEARSKYEKIISSYPSSKWYQAALFRVFLMKYVSGDLRGFLDDYERLGSLTKLSSVWIVIDGQNKSLILKRDSLNVQKGEIGLELERLDLVLKNPRLRQNMIEKTKDEISDNINKLDVLNGKINRLNEDIEYRKNRLLDSVKGSVPDKILDMNAKVYLMLSIFYYQQGRYFNAIDILGRIPRFLGSSAMSRYVEALCYVKMGQSAKAISNLESITRTGEVSQKFKLDHDLIGRGVLQLSKAYYEQADRLMAKADEVYTYDETRQSVADSLDNILGEREKAIVFQARELEKQIVSDFIKTQRQKLEQDSLSEQIAKESVLLSELDEVVQRMAYKSLVSNDTSANRLRSVVDFVLKETLETRGLVKEVASDLDRLVESSRRTRLNISAARKGLRERIARVKYQLADISFSIIQENHPDKSISEIGGVWSLIKQKQYDAAISRARKFKEDWRLSDKIYQAVLAEAYVIQKQYPSNIEELMDIYRFIWDGESTYLFVKKFINYRIRILERKYYFEQLLRQLAIKADIEKVQYGIARLDEVISLIFFRPEDLLKLEAGQIISEETRKRLQELIFDIEAIKDDWLKTSRRLGSGEARIMEQVTKIIVDILEMGRSDFKNIKYFRAHAPAVYQAELNEYERELEVYGKTSDKDVRDYRKLMEQFGLNEKKLGKDSEKFLFSFMMDELSAAKNKNDAFNTLLKLRDFQTSDGISRFAKEARYGFVASVYDYIRKLSILISHYETKVTNTKSAIKRKIEQLEINAKDIDSYVARKSKTEGTEGDAQKKDVVDREKEFNSIISDFTKSYFIGTNHLTISNKNKEIKKLVP</sequence>
<dbReference type="InterPro" id="IPR023753">
    <property type="entry name" value="FAD/NAD-binding_dom"/>
</dbReference>
<evidence type="ECO:0000256" key="3">
    <source>
        <dbReference type="ARBA" id="ARBA00022448"/>
    </source>
</evidence>
<dbReference type="InterPro" id="IPR013766">
    <property type="entry name" value="Thioredoxin_domain"/>
</dbReference>
<keyword evidence="10" id="KW-0175">Coiled coil</keyword>
<keyword evidence="3" id="KW-0813">Transport</keyword>
<dbReference type="CDD" id="cd02947">
    <property type="entry name" value="TRX_family"/>
    <property type="match status" value="1"/>
</dbReference>
<keyword evidence="5" id="KW-0274">FAD</keyword>
<keyword evidence="13" id="KW-1185">Reference proteome</keyword>
<dbReference type="Gene3D" id="1.25.40.10">
    <property type="entry name" value="Tetratricopeptide repeat domain"/>
    <property type="match status" value="2"/>
</dbReference>
<keyword evidence="8" id="KW-1015">Disulfide bond</keyword>
<dbReference type="SUPFAM" id="SSF52833">
    <property type="entry name" value="Thioredoxin-like"/>
    <property type="match status" value="1"/>
</dbReference>
<reference evidence="12" key="3">
    <citation type="submission" date="2023-05" db="EMBL/GenBank/DDBJ databases">
        <authorList>
            <person name="Smith C.H."/>
        </authorList>
    </citation>
    <scope>NUCLEOTIDE SEQUENCE</scope>
    <source>
        <strain evidence="12">CHS0354</strain>
        <tissue evidence="12">Mantle</tissue>
    </source>
</reference>
<keyword evidence="4" id="KW-0285">Flavoprotein</keyword>
<dbReference type="InterPro" id="IPR011990">
    <property type="entry name" value="TPR-like_helical_dom_sf"/>
</dbReference>
<dbReference type="InterPro" id="IPR005746">
    <property type="entry name" value="Thioredoxin"/>
</dbReference>
<keyword evidence="7" id="KW-0560">Oxidoreductase</keyword>
<dbReference type="PROSITE" id="PS00573">
    <property type="entry name" value="PYRIDINE_REDOX_2"/>
    <property type="match status" value="1"/>
</dbReference>
<reference evidence="12" key="2">
    <citation type="journal article" date="2021" name="Genome Biol. Evol.">
        <title>Developing a high-quality reference genome for a parasitic bivalve with doubly uniparental inheritance (Bivalvia: Unionida).</title>
        <authorList>
            <person name="Smith C.H."/>
        </authorList>
    </citation>
    <scope>NUCLEOTIDE SEQUENCE</scope>
    <source>
        <strain evidence="12">CHS0354</strain>
        <tissue evidence="12">Mantle</tissue>
    </source>
</reference>
<evidence type="ECO:0000256" key="4">
    <source>
        <dbReference type="ARBA" id="ARBA00022630"/>
    </source>
</evidence>
<evidence type="ECO:0000256" key="8">
    <source>
        <dbReference type="ARBA" id="ARBA00023157"/>
    </source>
</evidence>
<dbReference type="GO" id="GO:0019430">
    <property type="term" value="P:removal of superoxide radicals"/>
    <property type="evidence" value="ECO:0007669"/>
    <property type="project" value="InterPro"/>
</dbReference>
<dbReference type="InterPro" id="IPR036188">
    <property type="entry name" value="FAD/NAD-bd_sf"/>
</dbReference>
<evidence type="ECO:0000256" key="1">
    <source>
        <dbReference type="ARBA" id="ARBA00009333"/>
    </source>
</evidence>
<dbReference type="FunFam" id="3.40.30.10:FF:000001">
    <property type="entry name" value="Thioredoxin"/>
    <property type="match status" value="1"/>
</dbReference>
<proteinExistence type="inferred from homology"/>
<dbReference type="NCBIfam" id="TIGR01292">
    <property type="entry name" value="TRX_reduct"/>
    <property type="match status" value="1"/>
</dbReference>
<evidence type="ECO:0000256" key="10">
    <source>
        <dbReference type="SAM" id="Coils"/>
    </source>
</evidence>
<feature type="coiled-coil region" evidence="10">
    <location>
        <begin position="530"/>
        <end position="562"/>
    </location>
</feature>
<comment type="similarity">
    <text evidence="1">Belongs to the class-II pyridine nucleotide-disulfide oxidoreductase family.</text>
</comment>
<reference evidence="12" key="1">
    <citation type="journal article" date="2021" name="Genome Biol. Evol.">
        <title>A High-Quality Reference Genome for a Parasitic Bivalve with Doubly Uniparental Inheritance (Bivalvia: Unionida).</title>
        <authorList>
            <person name="Smith C.H."/>
        </authorList>
    </citation>
    <scope>NUCLEOTIDE SEQUENCE</scope>
    <source>
        <strain evidence="12">CHS0354</strain>
    </source>
</reference>
<evidence type="ECO:0000256" key="5">
    <source>
        <dbReference type="ARBA" id="ARBA00022827"/>
    </source>
</evidence>
<evidence type="ECO:0000256" key="9">
    <source>
        <dbReference type="ARBA" id="ARBA00023284"/>
    </source>
</evidence>
<organism evidence="12 13">
    <name type="scientific">Potamilus streckersoni</name>
    <dbReference type="NCBI Taxonomy" id="2493646"/>
    <lineage>
        <taxon>Eukaryota</taxon>
        <taxon>Metazoa</taxon>
        <taxon>Spiralia</taxon>
        <taxon>Lophotrochozoa</taxon>
        <taxon>Mollusca</taxon>
        <taxon>Bivalvia</taxon>
        <taxon>Autobranchia</taxon>
        <taxon>Heteroconchia</taxon>
        <taxon>Palaeoheterodonta</taxon>
        <taxon>Unionida</taxon>
        <taxon>Unionoidea</taxon>
        <taxon>Unionidae</taxon>
        <taxon>Ambleminae</taxon>
        <taxon>Lampsilini</taxon>
        <taxon>Potamilus</taxon>
    </lineage>
</organism>
<evidence type="ECO:0000259" key="11">
    <source>
        <dbReference type="PROSITE" id="PS51352"/>
    </source>
</evidence>
<dbReference type="Gene3D" id="3.50.50.60">
    <property type="entry name" value="FAD/NAD(P)-binding domain"/>
    <property type="match status" value="2"/>
</dbReference>
<dbReference type="NCBIfam" id="TIGR01068">
    <property type="entry name" value="thioredoxin"/>
    <property type="match status" value="1"/>
</dbReference>
<evidence type="ECO:0000256" key="2">
    <source>
        <dbReference type="ARBA" id="ARBA00012610"/>
    </source>
</evidence>
<dbReference type="Pfam" id="PF00085">
    <property type="entry name" value="Thioredoxin"/>
    <property type="match status" value="1"/>
</dbReference>
<dbReference type="PANTHER" id="PTHR48105">
    <property type="entry name" value="THIOREDOXIN REDUCTASE 1-RELATED-RELATED"/>
    <property type="match status" value="1"/>
</dbReference>
<evidence type="ECO:0000313" key="12">
    <source>
        <dbReference type="EMBL" id="KAK3582182.1"/>
    </source>
</evidence>
<dbReference type="PRINTS" id="PR00469">
    <property type="entry name" value="PNDRDTASEII"/>
</dbReference>
<gene>
    <name evidence="12" type="ORF">CHS0354_023718</name>
</gene>